<accession>A0A7D5NTB4</accession>
<gene>
    <name evidence="1" type="primary">traW</name>
    <name evidence="1" type="ORF">SYMBAF_16915</name>
</gene>
<name>A0A7D5NTB4_9GAMM</name>
<dbReference type="AlphaFoldDB" id="A0A7D5NTB4"/>
<dbReference type="EMBL" id="CP050857">
    <property type="protein sequence ID" value="QLH64509.1"/>
    <property type="molecule type" value="Genomic_DNA"/>
</dbReference>
<reference evidence="1 2" key="1">
    <citation type="journal article" date="2014" name="Genome Announc.">
        <title>Whole-Genome Sequence of Serratia symbiotica Strain CWBI-2.3T, a Free-Living Symbiont of the Black Bean Aphid Aphis fabae.</title>
        <authorList>
            <person name="Foray V."/>
            <person name="Grigorescu A.S."/>
            <person name="Sabri A."/>
            <person name="Haubruge E."/>
            <person name="Lognay G."/>
            <person name="Francis F."/>
            <person name="Fauconnier M.L."/>
            <person name="Hance T."/>
            <person name="Thonart P."/>
        </authorList>
    </citation>
    <scope>NUCLEOTIDE SEQUENCE [LARGE SCALE GENOMIC DNA]</scope>
    <source>
        <strain evidence="1">CWBI-2.3</strain>
        <plasmid evidence="1 2">pSsAf2.3-2</plasmid>
    </source>
</reference>
<protein>
    <submittedName>
        <fullName evidence="1">Conjugal transfer protein TraW</fullName>
    </submittedName>
</protein>
<dbReference type="InterPro" id="IPR053782">
    <property type="entry name" value="TraW-like"/>
</dbReference>
<geneLocation type="plasmid" evidence="1 2">
    <name>pSsAf2.3-2</name>
</geneLocation>
<dbReference type="Proteomes" id="UP000042738">
    <property type="component" value="Plasmid pSsAf2.3-2"/>
</dbReference>
<keyword evidence="1" id="KW-0614">Plasmid</keyword>
<evidence type="ECO:0000313" key="2">
    <source>
        <dbReference type="Proteomes" id="UP000042738"/>
    </source>
</evidence>
<organism evidence="1 2">
    <name type="scientific">Serratia symbiotica</name>
    <dbReference type="NCBI Taxonomy" id="138074"/>
    <lineage>
        <taxon>Bacteria</taxon>
        <taxon>Pseudomonadati</taxon>
        <taxon>Pseudomonadota</taxon>
        <taxon>Gammaproteobacteria</taxon>
        <taxon>Enterobacterales</taxon>
        <taxon>Yersiniaceae</taxon>
        <taxon>Serratia</taxon>
    </lineage>
</organism>
<dbReference type="NCBIfam" id="NF033888">
    <property type="entry name" value="conj_TraW"/>
    <property type="match status" value="1"/>
</dbReference>
<evidence type="ECO:0000313" key="1">
    <source>
        <dbReference type="EMBL" id="QLH64509.1"/>
    </source>
</evidence>
<proteinExistence type="predicted"/>
<sequence>MTSEPVRRIQSMNRALHASVRQGLQATCLLAALTPQAQAMAVDVVSSQPVEQQVMPALRKIQDTLGEILSAETETGTAVVQSGEKITTAITETARMQREADNFNRQADRLEKARKAYTLPDSICSESASGTAVQVSRATRAAASRLTSGGGVSSPAVRDTLASLPVSPRQGSYRSAAIHAAYCTAEEARAYGGTGLCSGVSPLPGGDTEIRSLLDGAGPPGKVPDLTFTPQQTDAAMAYLSNTARHNAGRSPGKGEIQTATGQAYQGLLTQYKAIQSAAAQPQLDMVAASQPLAATREALSEARQTPSAETYYQQTASAQVKQTGEMSEREFDAFEVGRRYANTAWVTDLQAMSGDNLLRELARQQSLGNWLALGIKNELRQANILAGQQLALAARADYAPQLQALSAQMSAGVTSP</sequence>